<dbReference type="PRINTS" id="PR00039">
    <property type="entry name" value="HTHLYSR"/>
</dbReference>
<comment type="similarity">
    <text evidence="1">Belongs to the LysR transcriptional regulatory family.</text>
</comment>
<evidence type="ECO:0000256" key="1">
    <source>
        <dbReference type="ARBA" id="ARBA00009437"/>
    </source>
</evidence>
<sequence>MPTENDVELELRDLRMLQVMLSEGSLTRAAALLDTTQPTLSKALARLRAHFDDPLLVRDGQIMRPTPKGAAILTPLRNLLRAADSLADPQAAPFDPRSSHRQFRLLISDVGMLRFLPPLMARLAELGPRLELEARSLDARSFEAKLASGEADLALGAYAKAPCDLRRQHLYTDGYLSVVRRGHPRRRRVARLPEFCAAQHILITASETGHAAHAMAQQAIESAIASDRVLLRLPSFVAAALVAAETDGIATLPANLVLAIGERLQLASFRPPIAMPPIAVAQYWHERYHRDPGHRWLRQVCFDLFAKRA</sequence>
<dbReference type="RefSeq" id="WP_394828580.1">
    <property type="nucleotide sequence ID" value="NZ_CP089984.1"/>
</dbReference>
<dbReference type="Gene3D" id="1.10.10.10">
    <property type="entry name" value="Winged helix-like DNA-binding domain superfamily/Winged helix DNA-binding domain"/>
    <property type="match status" value="1"/>
</dbReference>
<dbReference type="InterPro" id="IPR007109">
    <property type="entry name" value="Brix"/>
</dbReference>
<dbReference type="PROSITE" id="PS50833">
    <property type="entry name" value="BRIX"/>
    <property type="match status" value="1"/>
</dbReference>
<reference evidence="7 8" key="1">
    <citation type="submission" date="2021-12" db="EMBL/GenBank/DDBJ databases">
        <title>Discovery of the Pendulisporaceae a myxobacterial family with distinct sporulation behavior and unique specialized metabolism.</title>
        <authorList>
            <person name="Garcia R."/>
            <person name="Popoff A."/>
            <person name="Bader C.D."/>
            <person name="Loehr J."/>
            <person name="Walesch S."/>
            <person name="Walt C."/>
            <person name="Boldt J."/>
            <person name="Bunk B."/>
            <person name="Haeckl F.J.F.P.J."/>
            <person name="Gunesch A.P."/>
            <person name="Birkelbach J."/>
            <person name="Nuebel U."/>
            <person name="Pietschmann T."/>
            <person name="Bach T."/>
            <person name="Mueller R."/>
        </authorList>
    </citation>
    <scope>NUCLEOTIDE SEQUENCE [LARGE SCALE GENOMIC DNA]</scope>
    <source>
        <strain evidence="7 8">MSr11954</strain>
    </source>
</reference>
<dbReference type="InterPro" id="IPR005119">
    <property type="entry name" value="LysR_subst-bd"/>
</dbReference>
<dbReference type="Gene3D" id="3.40.190.10">
    <property type="entry name" value="Periplasmic binding protein-like II"/>
    <property type="match status" value="2"/>
</dbReference>
<feature type="domain" description="Brix" evidence="5">
    <location>
        <begin position="1"/>
        <end position="143"/>
    </location>
</feature>
<protein>
    <submittedName>
        <fullName evidence="7">LysR family transcriptional regulator</fullName>
    </submittedName>
</protein>
<dbReference type="InterPro" id="IPR036390">
    <property type="entry name" value="WH_DNA-bd_sf"/>
</dbReference>
<evidence type="ECO:0000259" key="6">
    <source>
        <dbReference type="PROSITE" id="PS50931"/>
    </source>
</evidence>
<proteinExistence type="inferred from homology"/>
<keyword evidence="4" id="KW-0804">Transcription</keyword>
<dbReference type="InterPro" id="IPR000847">
    <property type="entry name" value="LysR_HTH_N"/>
</dbReference>
<accession>A0ABZ2M8V4</accession>
<organism evidence="7 8">
    <name type="scientific">Pendulispora albinea</name>
    <dbReference type="NCBI Taxonomy" id="2741071"/>
    <lineage>
        <taxon>Bacteria</taxon>
        <taxon>Pseudomonadati</taxon>
        <taxon>Myxococcota</taxon>
        <taxon>Myxococcia</taxon>
        <taxon>Myxococcales</taxon>
        <taxon>Sorangiineae</taxon>
        <taxon>Pendulisporaceae</taxon>
        <taxon>Pendulispora</taxon>
    </lineage>
</organism>
<evidence type="ECO:0000313" key="7">
    <source>
        <dbReference type="EMBL" id="WXB18954.1"/>
    </source>
</evidence>
<feature type="domain" description="HTH lysR-type" evidence="6">
    <location>
        <begin position="9"/>
        <end position="66"/>
    </location>
</feature>
<dbReference type="SUPFAM" id="SSF46785">
    <property type="entry name" value="Winged helix' DNA-binding domain"/>
    <property type="match status" value="1"/>
</dbReference>
<evidence type="ECO:0000259" key="5">
    <source>
        <dbReference type="PROSITE" id="PS50833"/>
    </source>
</evidence>
<dbReference type="InterPro" id="IPR036388">
    <property type="entry name" value="WH-like_DNA-bd_sf"/>
</dbReference>
<evidence type="ECO:0000256" key="2">
    <source>
        <dbReference type="ARBA" id="ARBA00023015"/>
    </source>
</evidence>
<dbReference type="PANTHER" id="PTHR30118">
    <property type="entry name" value="HTH-TYPE TRANSCRIPTIONAL REGULATOR LEUO-RELATED"/>
    <property type="match status" value="1"/>
</dbReference>
<keyword evidence="2" id="KW-0805">Transcription regulation</keyword>
<evidence type="ECO:0000313" key="8">
    <source>
        <dbReference type="Proteomes" id="UP001370348"/>
    </source>
</evidence>
<dbReference type="Pfam" id="PF00126">
    <property type="entry name" value="HTH_1"/>
    <property type="match status" value="1"/>
</dbReference>
<dbReference type="PROSITE" id="PS50931">
    <property type="entry name" value="HTH_LYSR"/>
    <property type="match status" value="1"/>
</dbReference>
<dbReference type="EMBL" id="CP089984">
    <property type="protein sequence ID" value="WXB18954.1"/>
    <property type="molecule type" value="Genomic_DNA"/>
</dbReference>
<dbReference type="Proteomes" id="UP001370348">
    <property type="component" value="Chromosome"/>
</dbReference>
<dbReference type="SUPFAM" id="SSF53850">
    <property type="entry name" value="Periplasmic binding protein-like II"/>
    <property type="match status" value="1"/>
</dbReference>
<dbReference type="Pfam" id="PF03466">
    <property type="entry name" value="LysR_substrate"/>
    <property type="match status" value="1"/>
</dbReference>
<name>A0ABZ2M8V4_9BACT</name>
<gene>
    <name evidence="7" type="ORF">LZC94_17165</name>
</gene>
<dbReference type="InterPro" id="IPR050389">
    <property type="entry name" value="LysR-type_TF"/>
</dbReference>
<keyword evidence="3" id="KW-0238">DNA-binding</keyword>
<dbReference type="PANTHER" id="PTHR30118:SF15">
    <property type="entry name" value="TRANSCRIPTIONAL REGULATORY PROTEIN"/>
    <property type="match status" value="1"/>
</dbReference>
<evidence type="ECO:0000256" key="4">
    <source>
        <dbReference type="ARBA" id="ARBA00023163"/>
    </source>
</evidence>
<keyword evidence="8" id="KW-1185">Reference proteome</keyword>
<evidence type="ECO:0000256" key="3">
    <source>
        <dbReference type="ARBA" id="ARBA00023125"/>
    </source>
</evidence>